<keyword evidence="1" id="KW-0732">Signal</keyword>
<dbReference type="Proteomes" id="UP000027734">
    <property type="component" value="Unassembled WGS sequence"/>
</dbReference>
<dbReference type="Gene3D" id="2.40.160.90">
    <property type="match status" value="1"/>
</dbReference>
<evidence type="ECO:0000313" key="2">
    <source>
        <dbReference type="EMBL" id="KEJ90311.1"/>
    </source>
</evidence>
<evidence type="ECO:0000256" key="1">
    <source>
        <dbReference type="SAM" id="SignalP"/>
    </source>
</evidence>
<dbReference type="STRING" id="1300350.Z948_768"/>
<dbReference type="RefSeq" id="WP_025058237.1">
    <property type="nucleotide sequence ID" value="NZ_JAMC01000002.1"/>
</dbReference>
<evidence type="ECO:0008006" key="4">
    <source>
        <dbReference type="Google" id="ProtNLM"/>
    </source>
</evidence>
<accession>A0A073ILC3</accession>
<organism evidence="2 3">
    <name type="scientific">Sulfitobacter donghicola DSW-25 = KCTC 12864 = JCM 14565</name>
    <dbReference type="NCBI Taxonomy" id="1300350"/>
    <lineage>
        <taxon>Bacteria</taxon>
        <taxon>Pseudomonadati</taxon>
        <taxon>Pseudomonadota</taxon>
        <taxon>Alphaproteobacteria</taxon>
        <taxon>Rhodobacterales</taxon>
        <taxon>Roseobacteraceae</taxon>
        <taxon>Sulfitobacter</taxon>
    </lineage>
</organism>
<feature type="chain" id="PRO_5001691661" description="Transferrin-binding protein B C-lobe/N-lobe beta barrel domain-containing protein" evidence="1">
    <location>
        <begin position="18"/>
        <end position="211"/>
    </location>
</feature>
<reference evidence="2 3" key="1">
    <citation type="submission" date="2014-01" db="EMBL/GenBank/DDBJ databases">
        <title>Sulfitobacter donghicola JCM 14565 Genome Sequencing.</title>
        <authorList>
            <person name="Lai Q."/>
            <person name="Hong Z."/>
        </authorList>
    </citation>
    <scope>NUCLEOTIDE SEQUENCE [LARGE SCALE GENOMIC DNA]</scope>
    <source>
        <strain evidence="2 3">JCM 14565</strain>
    </source>
</reference>
<evidence type="ECO:0000313" key="3">
    <source>
        <dbReference type="Proteomes" id="UP000027734"/>
    </source>
</evidence>
<gene>
    <name evidence="2" type="ORF">DSW25_06285</name>
</gene>
<name>A0A073ILC3_9RHOB</name>
<dbReference type="EMBL" id="JAMC01000002">
    <property type="protein sequence ID" value="KEJ90311.1"/>
    <property type="molecule type" value="Genomic_DNA"/>
</dbReference>
<keyword evidence="3" id="KW-1185">Reference proteome</keyword>
<protein>
    <recommendedName>
        <fullName evidence="4">Transferrin-binding protein B C-lobe/N-lobe beta barrel domain-containing protein</fullName>
    </recommendedName>
</protein>
<sequence>MNSYMFFGVLAAFGALSACSSSLGGGGSDEFDAAQILISRSAAADAAAVEDLPSEASLSGGIELNVTGQEEAVLGSMNVEADFANSTVTGSASNLGLYEISGSFGANRECLAGASCSAELVGELDGALDLSGSITGNTFDGTLAGDLSGSNAEGSVESEVDLNVDGRFLSDSEGLIASADLDGSSTNTITPTGGIGETETAGTSGVFVVAE</sequence>
<dbReference type="AlphaFoldDB" id="A0A073ILC3"/>
<proteinExistence type="predicted"/>
<comment type="caution">
    <text evidence="2">The sequence shown here is derived from an EMBL/GenBank/DDBJ whole genome shotgun (WGS) entry which is preliminary data.</text>
</comment>
<feature type="signal peptide" evidence="1">
    <location>
        <begin position="1"/>
        <end position="17"/>
    </location>
</feature>